<dbReference type="Proteomes" id="UP001642464">
    <property type="component" value="Unassembled WGS sequence"/>
</dbReference>
<sequence>MANKSVVKKRRRRQVGDKADGTAAQRKRPLEATEPEILDDLLNAPILRPQVPSEVLGVSRPLKRRRLRAPLRVPDVWQTSAKELFRIRPAPEHCKDTFGAKQNQVEPATGSMSSGLVFGSAPASVSSSSGGSIFTASPASSSGSIFASSGASSNASTGSIFGATAGSGTSSGSIFGATGSSFGATSGTSGGGNAFGASGSIFGAGGSAFGAAPPAGQPSMFAQAFQQSRPGPGGARRRRR</sequence>
<name>A0ABP0MUG3_9DINO</name>
<gene>
    <name evidence="2" type="ORF">SCF082_LOCUS29528</name>
</gene>
<evidence type="ECO:0000313" key="3">
    <source>
        <dbReference type="Proteomes" id="UP001642464"/>
    </source>
</evidence>
<comment type="caution">
    <text evidence="2">The sequence shown here is derived from an EMBL/GenBank/DDBJ whole genome shotgun (WGS) entry which is preliminary data.</text>
</comment>
<protein>
    <submittedName>
        <fullName evidence="2">Nuclear pore complex protein Nup96 (Nuclear pore complex protein Nup98) (Nuclear pore complex protein Nup98-Nup96) (Nucleoporin Nup96) (Nucleoporin Nup98)</fullName>
    </submittedName>
</protein>
<feature type="region of interest" description="Disordered" evidence="1">
    <location>
        <begin position="207"/>
        <end position="240"/>
    </location>
</feature>
<organism evidence="2 3">
    <name type="scientific">Durusdinium trenchii</name>
    <dbReference type="NCBI Taxonomy" id="1381693"/>
    <lineage>
        <taxon>Eukaryota</taxon>
        <taxon>Sar</taxon>
        <taxon>Alveolata</taxon>
        <taxon>Dinophyceae</taxon>
        <taxon>Suessiales</taxon>
        <taxon>Symbiodiniaceae</taxon>
        <taxon>Durusdinium</taxon>
    </lineage>
</organism>
<accession>A0ABP0MUG3</accession>
<feature type="region of interest" description="Disordered" evidence="1">
    <location>
        <begin position="1"/>
        <end position="36"/>
    </location>
</feature>
<evidence type="ECO:0000313" key="2">
    <source>
        <dbReference type="EMBL" id="CAK9054394.1"/>
    </source>
</evidence>
<feature type="compositionally biased region" description="Basic residues" evidence="1">
    <location>
        <begin position="1"/>
        <end position="13"/>
    </location>
</feature>
<reference evidence="2 3" key="1">
    <citation type="submission" date="2024-02" db="EMBL/GenBank/DDBJ databases">
        <authorList>
            <person name="Chen Y."/>
            <person name="Shah S."/>
            <person name="Dougan E. K."/>
            <person name="Thang M."/>
            <person name="Chan C."/>
        </authorList>
    </citation>
    <scope>NUCLEOTIDE SEQUENCE [LARGE SCALE GENOMIC DNA]</scope>
</reference>
<evidence type="ECO:0000256" key="1">
    <source>
        <dbReference type="SAM" id="MobiDB-lite"/>
    </source>
</evidence>
<proteinExistence type="predicted"/>
<dbReference type="EMBL" id="CAXAMM010023892">
    <property type="protein sequence ID" value="CAK9054394.1"/>
    <property type="molecule type" value="Genomic_DNA"/>
</dbReference>
<feature type="compositionally biased region" description="Low complexity" evidence="1">
    <location>
        <begin position="209"/>
        <end position="219"/>
    </location>
</feature>
<keyword evidence="3" id="KW-1185">Reference proteome</keyword>